<evidence type="ECO:0000256" key="5">
    <source>
        <dbReference type="ARBA" id="ARBA00023139"/>
    </source>
</evidence>
<evidence type="ECO:0000256" key="3">
    <source>
        <dbReference type="ARBA" id="ARBA00022475"/>
    </source>
</evidence>
<dbReference type="SUPFAM" id="SSF89392">
    <property type="entry name" value="Prokaryotic lipoproteins and lipoprotein localization factors"/>
    <property type="match status" value="1"/>
</dbReference>
<comment type="similarity">
    <text evidence="2">Belongs to the LppX/LprAFG lipoprotein family.</text>
</comment>
<evidence type="ECO:0000256" key="1">
    <source>
        <dbReference type="ARBA" id="ARBA00004196"/>
    </source>
</evidence>
<dbReference type="Pfam" id="PF07161">
    <property type="entry name" value="LppX_LprAFG"/>
    <property type="match status" value="1"/>
</dbReference>
<dbReference type="Proteomes" id="UP000582646">
    <property type="component" value="Unassembled WGS sequence"/>
</dbReference>
<organism evidence="8 9">
    <name type="scientific">Tsukamurella spumae</name>
    <dbReference type="NCBI Taxonomy" id="44753"/>
    <lineage>
        <taxon>Bacteria</taxon>
        <taxon>Bacillati</taxon>
        <taxon>Actinomycetota</taxon>
        <taxon>Actinomycetes</taxon>
        <taxon>Mycobacteriales</taxon>
        <taxon>Tsukamurellaceae</taxon>
        <taxon>Tsukamurella</taxon>
    </lineage>
</organism>
<feature type="chain" id="PRO_5032483534" evidence="7">
    <location>
        <begin position="26"/>
        <end position="264"/>
    </location>
</feature>
<name>A0A846WZK1_9ACTN</name>
<keyword evidence="6 8" id="KW-0449">Lipoprotein</keyword>
<proteinExistence type="inferred from homology"/>
<comment type="subcellular location">
    <subcellularLocation>
        <location evidence="1">Cell envelope</location>
    </subcellularLocation>
</comment>
<dbReference type="AlphaFoldDB" id="A0A846WZK1"/>
<evidence type="ECO:0000313" key="9">
    <source>
        <dbReference type="Proteomes" id="UP000582646"/>
    </source>
</evidence>
<evidence type="ECO:0000256" key="7">
    <source>
        <dbReference type="SAM" id="SignalP"/>
    </source>
</evidence>
<dbReference type="Gene3D" id="2.50.20.20">
    <property type="match status" value="1"/>
</dbReference>
<protein>
    <submittedName>
        <fullName evidence="8">LppX_LprAFG lipoprotein</fullName>
    </submittedName>
</protein>
<keyword evidence="3" id="KW-1003">Cell membrane</keyword>
<evidence type="ECO:0000256" key="2">
    <source>
        <dbReference type="ARBA" id="ARBA00009194"/>
    </source>
</evidence>
<gene>
    <name evidence="8" type="ORF">HF999_03605</name>
</gene>
<evidence type="ECO:0000256" key="6">
    <source>
        <dbReference type="ARBA" id="ARBA00023288"/>
    </source>
</evidence>
<feature type="signal peptide" evidence="7">
    <location>
        <begin position="1"/>
        <end position="25"/>
    </location>
</feature>
<dbReference type="CDD" id="cd16334">
    <property type="entry name" value="LppX-like"/>
    <property type="match status" value="1"/>
</dbReference>
<keyword evidence="9" id="KW-1185">Reference proteome</keyword>
<keyword evidence="3" id="KW-0472">Membrane</keyword>
<comment type="caution">
    <text evidence="8">The sequence shown here is derived from an EMBL/GenBank/DDBJ whole genome shotgun (WGS) entry which is preliminary data.</text>
</comment>
<dbReference type="GO" id="GO:0030313">
    <property type="term" value="C:cell envelope"/>
    <property type="evidence" value="ECO:0007669"/>
    <property type="project" value="UniProtKB-SubCell"/>
</dbReference>
<dbReference type="PROSITE" id="PS51257">
    <property type="entry name" value="PROKAR_LIPOPROTEIN"/>
    <property type="match status" value="1"/>
</dbReference>
<dbReference type="EMBL" id="JAAXOQ010000003">
    <property type="protein sequence ID" value="NKY17462.1"/>
    <property type="molecule type" value="Genomic_DNA"/>
</dbReference>
<dbReference type="RefSeq" id="WP_168544551.1">
    <property type="nucleotide sequence ID" value="NZ_BAAAKS010000002.1"/>
</dbReference>
<evidence type="ECO:0000313" key="8">
    <source>
        <dbReference type="EMBL" id="NKY17462.1"/>
    </source>
</evidence>
<sequence>MKPSRPALVAASAALALTVSLTGCADKGSSSNSSETTATAAASAGASDIDAPALLKETSEAAKNLTSTHFTVAVTGKVPNLPISKVDGDLQIKPATQAHGTALVQPGNAEGKFTYIDGKMYAALFGDKYVDYGDGTSIYDVSALFDQSKGIPNILTKITGAQAVGTETIDGQETTKITGTVPATEIATISGSRVDPQKSVPVPTTVWVQKSGEKQLVRIEVKPITDGAITLTFSRFGEKVAVTKPNVTPIETTDKPEAGEALPR</sequence>
<dbReference type="InterPro" id="IPR009830">
    <property type="entry name" value="LppX/LprAFG"/>
</dbReference>
<evidence type="ECO:0000256" key="4">
    <source>
        <dbReference type="ARBA" id="ARBA00022729"/>
    </source>
</evidence>
<accession>A0A846WZK1</accession>
<reference evidence="8 9" key="1">
    <citation type="submission" date="2020-04" db="EMBL/GenBank/DDBJ databases">
        <title>MicrobeNet Type strains.</title>
        <authorList>
            <person name="Nicholson A.C."/>
        </authorList>
    </citation>
    <scope>NUCLEOTIDE SEQUENCE [LARGE SCALE GENOMIC DNA]</scope>
    <source>
        <strain evidence="8 9">DSM 44113</strain>
    </source>
</reference>
<dbReference type="InterPro" id="IPR029046">
    <property type="entry name" value="LolA/LolB/LppX"/>
</dbReference>
<keyword evidence="4 7" id="KW-0732">Signal</keyword>
<keyword evidence="5" id="KW-0564">Palmitate</keyword>